<dbReference type="Proteomes" id="UP001178507">
    <property type="component" value="Unassembled WGS sequence"/>
</dbReference>
<dbReference type="CDD" id="cd17039">
    <property type="entry name" value="Ubl_ubiquitin_like"/>
    <property type="match status" value="1"/>
</dbReference>
<gene>
    <name evidence="1" type="ORF">EVOR1521_LOCUS8750</name>
</gene>
<dbReference type="SUPFAM" id="SSF54236">
    <property type="entry name" value="Ubiquitin-like"/>
    <property type="match status" value="1"/>
</dbReference>
<keyword evidence="2" id="KW-1185">Reference proteome</keyword>
<dbReference type="AlphaFoldDB" id="A0AA36MUM7"/>
<protein>
    <submittedName>
        <fullName evidence="1">Uncharacterized protein</fullName>
    </submittedName>
</protein>
<dbReference type="InterPro" id="IPR029071">
    <property type="entry name" value="Ubiquitin-like_domsf"/>
</dbReference>
<evidence type="ECO:0000313" key="2">
    <source>
        <dbReference type="Proteomes" id="UP001178507"/>
    </source>
</evidence>
<dbReference type="Gene3D" id="3.10.20.90">
    <property type="entry name" value="Phosphatidylinositol 3-kinase Catalytic Subunit, Chain A, domain 1"/>
    <property type="match status" value="1"/>
</dbReference>
<comment type="caution">
    <text evidence="1">The sequence shown here is derived from an EMBL/GenBank/DDBJ whole genome shotgun (WGS) entry which is preliminary data.</text>
</comment>
<dbReference type="EMBL" id="CAUJNA010000762">
    <property type="protein sequence ID" value="CAJ1380924.1"/>
    <property type="molecule type" value="Genomic_DNA"/>
</dbReference>
<sequence length="480" mass="54654">MHAEASESQELARFDAVETRSIPEFRWSFYQTDGWEGYQDEEVEEVLTRPRPPKPWHVRDEKIQAMVQEVGAQVGIPDRLLRHAKCRSPAFEDEADMDAVHEASSQAPTRTRKRSVRFADGDALDRMLQREQEAQPSGARREECDKKWKISDADFRDLVLAMAKAQEAAPPTLSCSASAPALQANPKEKILVHVHFVDSHDIMSLRVSPDLRIGPAPVPKGNRFTDIYGLGASTKGFAEFKQFDYQRRRWLGGFRKEWVPAWSVSFKGLIQDLTGMEIARQRLFSQHIPMHDDNLTLRSWNVRDGGMIQLRFQRKISASQLKAVQRACQAAIQADGDTDRCTSINPALPVQAEMASSSDFFKPMRRWNQCALRDSPSRSPCRQRSKQEFLAAKEASTRLRNSRHLRKCTSKGDVWMMPRWISQDEPGHFSPTGNPKHDVLKRDPPSFAEKGIFLQDAKDLAVSRIRQTVTGNPLYTRIDS</sequence>
<accession>A0AA36MUM7</accession>
<proteinExistence type="predicted"/>
<reference evidence="1" key="1">
    <citation type="submission" date="2023-08" db="EMBL/GenBank/DDBJ databases">
        <authorList>
            <person name="Chen Y."/>
            <person name="Shah S."/>
            <person name="Dougan E. K."/>
            <person name="Thang M."/>
            <person name="Chan C."/>
        </authorList>
    </citation>
    <scope>NUCLEOTIDE SEQUENCE</scope>
</reference>
<name>A0AA36MUM7_9DINO</name>
<evidence type="ECO:0000313" key="1">
    <source>
        <dbReference type="EMBL" id="CAJ1380924.1"/>
    </source>
</evidence>
<organism evidence="1 2">
    <name type="scientific">Effrenium voratum</name>
    <dbReference type="NCBI Taxonomy" id="2562239"/>
    <lineage>
        <taxon>Eukaryota</taxon>
        <taxon>Sar</taxon>
        <taxon>Alveolata</taxon>
        <taxon>Dinophyceae</taxon>
        <taxon>Suessiales</taxon>
        <taxon>Symbiodiniaceae</taxon>
        <taxon>Effrenium</taxon>
    </lineage>
</organism>